<dbReference type="HOGENOM" id="CLU_1974628_0_0_1"/>
<name>F0W7E0_9STRA</name>
<proteinExistence type="predicted"/>
<gene>
    <name evidence="1" type="primary">AlNc14C29G2755</name>
    <name evidence="1" type="ORF">ALNC14_031820</name>
</gene>
<organism evidence="1">
    <name type="scientific">Albugo laibachii Nc14</name>
    <dbReference type="NCBI Taxonomy" id="890382"/>
    <lineage>
        <taxon>Eukaryota</taxon>
        <taxon>Sar</taxon>
        <taxon>Stramenopiles</taxon>
        <taxon>Oomycota</taxon>
        <taxon>Peronosporomycetes</taxon>
        <taxon>Albuginales</taxon>
        <taxon>Albuginaceae</taxon>
        <taxon>Albugo</taxon>
    </lineage>
</organism>
<dbReference type="AlphaFoldDB" id="F0W7E0"/>
<accession>F0W7E0</accession>
<reference evidence="1" key="1">
    <citation type="journal article" date="2011" name="PLoS Biol.">
        <title>Gene gain and loss during evolution of obligate parasitism in the white rust pathogen of Arabidopsis thaliana.</title>
        <authorList>
            <person name="Kemen E."/>
            <person name="Gardiner A."/>
            <person name="Schultz-Larsen T."/>
            <person name="Kemen A.C."/>
            <person name="Balmuth A.L."/>
            <person name="Robert-Seilaniantz A."/>
            <person name="Bailey K."/>
            <person name="Holub E."/>
            <person name="Studholme D.J."/>
            <person name="Maclean D."/>
            <person name="Jones J.D."/>
        </authorList>
    </citation>
    <scope>NUCLEOTIDE SEQUENCE</scope>
</reference>
<sequence length="127" mass="14123">MCEYLKSMTAHRRTINIDPGESSSIGAIPPKVKKNTAAGRLETDQSAQGPHILASTHFYRSPLEDRIKKRNLREAIRHISGTPCAEDVWFLQFHESEGGKGEPFKTLAFCIAAINSMTIVKSPLTRD</sequence>
<reference evidence="1" key="2">
    <citation type="submission" date="2011-02" db="EMBL/GenBank/DDBJ databases">
        <authorList>
            <person name="MacLean D."/>
        </authorList>
    </citation>
    <scope>NUCLEOTIDE SEQUENCE</scope>
</reference>
<evidence type="ECO:0000313" key="1">
    <source>
        <dbReference type="EMBL" id="CCA17039.1"/>
    </source>
</evidence>
<protein>
    <submittedName>
        <fullName evidence="1">AlNc14C29G2755 protein</fullName>
    </submittedName>
</protein>
<dbReference type="EMBL" id="FR824074">
    <property type="protein sequence ID" value="CCA17039.1"/>
    <property type="molecule type" value="Genomic_DNA"/>
</dbReference>